<protein>
    <submittedName>
        <fullName evidence="8">Putative ABC transporter, permease protein</fullName>
    </submittedName>
</protein>
<feature type="transmembrane region" description="Helical" evidence="6">
    <location>
        <begin position="327"/>
        <end position="347"/>
    </location>
</feature>
<feature type="transmembrane region" description="Helical" evidence="6">
    <location>
        <begin position="58"/>
        <end position="76"/>
    </location>
</feature>
<dbReference type="InterPro" id="IPR020846">
    <property type="entry name" value="MFS_dom"/>
</dbReference>
<dbReference type="InterPro" id="IPR036259">
    <property type="entry name" value="MFS_trans_sf"/>
</dbReference>
<dbReference type="GO" id="GO:0005886">
    <property type="term" value="C:plasma membrane"/>
    <property type="evidence" value="ECO:0007669"/>
    <property type="project" value="UniProtKB-SubCell"/>
</dbReference>
<evidence type="ECO:0000256" key="2">
    <source>
        <dbReference type="ARBA" id="ARBA00022475"/>
    </source>
</evidence>
<feature type="transmembrane region" description="Helical" evidence="6">
    <location>
        <begin position="155"/>
        <end position="175"/>
    </location>
</feature>
<evidence type="ECO:0000256" key="6">
    <source>
        <dbReference type="SAM" id="Phobius"/>
    </source>
</evidence>
<dbReference type="EMBL" id="BOPF01000018">
    <property type="protein sequence ID" value="GIJ48031.1"/>
    <property type="molecule type" value="Genomic_DNA"/>
</dbReference>
<evidence type="ECO:0000313" key="9">
    <source>
        <dbReference type="Proteomes" id="UP000619260"/>
    </source>
</evidence>
<keyword evidence="9" id="KW-1185">Reference proteome</keyword>
<dbReference type="GO" id="GO:0022857">
    <property type="term" value="F:transmembrane transporter activity"/>
    <property type="evidence" value="ECO:0007669"/>
    <property type="project" value="InterPro"/>
</dbReference>
<feature type="transmembrane region" description="Helical" evidence="6">
    <location>
        <begin position="368"/>
        <end position="389"/>
    </location>
</feature>
<feature type="domain" description="Major facilitator superfamily (MFS) profile" evidence="7">
    <location>
        <begin position="30"/>
        <end position="421"/>
    </location>
</feature>
<dbReference type="InterPro" id="IPR052425">
    <property type="entry name" value="Uncharacterized_MFS-type"/>
</dbReference>
<evidence type="ECO:0000256" key="4">
    <source>
        <dbReference type="ARBA" id="ARBA00022989"/>
    </source>
</evidence>
<evidence type="ECO:0000259" key="7">
    <source>
        <dbReference type="PROSITE" id="PS50850"/>
    </source>
</evidence>
<organism evidence="8 9">
    <name type="scientific">Virgisporangium aliadipatigenens</name>
    <dbReference type="NCBI Taxonomy" id="741659"/>
    <lineage>
        <taxon>Bacteria</taxon>
        <taxon>Bacillati</taxon>
        <taxon>Actinomycetota</taxon>
        <taxon>Actinomycetes</taxon>
        <taxon>Micromonosporales</taxon>
        <taxon>Micromonosporaceae</taxon>
        <taxon>Virgisporangium</taxon>
    </lineage>
</organism>
<dbReference type="Proteomes" id="UP000619260">
    <property type="component" value="Unassembled WGS sequence"/>
</dbReference>
<feature type="transmembrane region" description="Helical" evidence="6">
    <location>
        <begin position="121"/>
        <end position="143"/>
    </location>
</feature>
<keyword evidence="2" id="KW-1003">Cell membrane</keyword>
<dbReference type="Pfam" id="PF07690">
    <property type="entry name" value="MFS_1"/>
    <property type="match status" value="1"/>
</dbReference>
<evidence type="ECO:0000256" key="3">
    <source>
        <dbReference type="ARBA" id="ARBA00022692"/>
    </source>
</evidence>
<feature type="transmembrane region" description="Helical" evidence="6">
    <location>
        <begin position="270"/>
        <end position="292"/>
    </location>
</feature>
<evidence type="ECO:0000256" key="5">
    <source>
        <dbReference type="ARBA" id="ARBA00023136"/>
    </source>
</evidence>
<dbReference type="PANTHER" id="PTHR42688">
    <property type="entry name" value="CONSERVED PROTEIN"/>
    <property type="match status" value="1"/>
</dbReference>
<keyword evidence="3 6" id="KW-0812">Transmembrane</keyword>
<keyword evidence="5 6" id="KW-0472">Membrane</keyword>
<accession>A0A8J3YMM0</accession>
<name>A0A8J3YMM0_9ACTN</name>
<keyword evidence="4 6" id="KW-1133">Transmembrane helix</keyword>
<proteinExistence type="predicted"/>
<dbReference type="PROSITE" id="PS50850">
    <property type="entry name" value="MFS"/>
    <property type="match status" value="1"/>
</dbReference>
<evidence type="ECO:0000313" key="8">
    <source>
        <dbReference type="EMBL" id="GIJ48031.1"/>
    </source>
</evidence>
<comment type="subcellular location">
    <subcellularLocation>
        <location evidence="1">Cell membrane</location>
        <topology evidence="1">Multi-pass membrane protein</topology>
    </subcellularLocation>
</comment>
<sequence>MDPLHTGHRPDRGQRLMGQRWVQFRSFGRPAKLLMINQFGINLGFYMLMPYLANHLSAKLLLASWLVGLILGVRNFSQQGMFAVGGSLADRWGYKPMILAGCGLRTVGFVLLGLVDSVPALIAGAAATGVAGALFNPAVRAYLAADAGPRRVEAFAAFNVFYQAGILLGPVVGLALTTVDFRLTCLSAAAVFAVLTVVQWRALPPRRTVGAGDGGVVADVTRSWRQVLSNRSFMLFTAAMAGSYVLSFQVYLALPLAIRRGSADPAEESAAVAVMFAASGLLSVLAQMKVTAWCRQRWTPPQSLVRGLALLAAAFAVPATAGSWPPGLVASAVTAGLLIAVATMIAYPFEMDTIVALSGGHRVATHYGVYQTVCGAAIAIGNLVAGAAFDAGRGGAAAAVSWLGFVVVGVACAVAVRQLSRRGLLEARTVEEPALAAGSR</sequence>
<feature type="transmembrane region" description="Helical" evidence="6">
    <location>
        <begin position="97"/>
        <end position="115"/>
    </location>
</feature>
<feature type="transmembrane region" description="Helical" evidence="6">
    <location>
        <begin position="233"/>
        <end position="258"/>
    </location>
</feature>
<evidence type="ECO:0000256" key="1">
    <source>
        <dbReference type="ARBA" id="ARBA00004651"/>
    </source>
</evidence>
<gene>
    <name evidence="8" type="ORF">Val02_49170</name>
</gene>
<dbReference type="Gene3D" id="1.20.1250.20">
    <property type="entry name" value="MFS general substrate transporter like domains"/>
    <property type="match status" value="1"/>
</dbReference>
<dbReference type="PANTHER" id="PTHR42688:SF1">
    <property type="entry name" value="BLR5212 PROTEIN"/>
    <property type="match status" value="1"/>
</dbReference>
<dbReference type="AlphaFoldDB" id="A0A8J3YMM0"/>
<dbReference type="InterPro" id="IPR011701">
    <property type="entry name" value="MFS"/>
</dbReference>
<feature type="transmembrane region" description="Helical" evidence="6">
    <location>
        <begin position="304"/>
        <end position="321"/>
    </location>
</feature>
<comment type="caution">
    <text evidence="8">The sequence shown here is derived from an EMBL/GenBank/DDBJ whole genome shotgun (WGS) entry which is preliminary data.</text>
</comment>
<feature type="transmembrane region" description="Helical" evidence="6">
    <location>
        <begin position="395"/>
        <end position="416"/>
    </location>
</feature>
<reference evidence="8" key="1">
    <citation type="submission" date="2021-01" db="EMBL/GenBank/DDBJ databases">
        <title>Whole genome shotgun sequence of Virgisporangium aliadipatigenens NBRC 105644.</title>
        <authorList>
            <person name="Komaki H."/>
            <person name="Tamura T."/>
        </authorList>
    </citation>
    <scope>NUCLEOTIDE SEQUENCE</scope>
    <source>
        <strain evidence="8">NBRC 105644</strain>
    </source>
</reference>
<feature type="transmembrane region" description="Helical" evidence="6">
    <location>
        <begin position="181"/>
        <end position="198"/>
    </location>
</feature>
<dbReference type="SUPFAM" id="SSF103473">
    <property type="entry name" value="MFS general substrate transporter"/>
    <property type="match status" value="1"/>
</dbReference>